<comment type="caution">
    <text evidence="2">The sequence shown here is derived from an EMBL/GenBank/DDBJ whole genome shotgun (WGS) entry which is preliminary data.</text>
</comment>
<keyword evidence="3" id="KW-1185">Reference proteome</keyword>
<evidence type="ECO:0000313" key="3">
    <source>
        <dbReference type="Proteomes" id="UP001166286"/>
    </source>
</evidence>
<sequence>MPVNWKAEDAYTRLLAAIVAANDLKLDYRKIATMYGNGATYDSIEGRFRIIRKEAAVMKAEVESGTRPAAPPRNANAAGSNSGQTTPKKPKTATKKDKTLTGRVSKSNTSTPPKKNGNGDLASVIKQEQDSTASSFSIMDDADAEGEEMMDGNVFFSMGEEGY</sequence>
<dbReference type="Proteomes" id="UP001166286">
    <property type="component" value="Unassembled WGS sequence"/>
</dbReference>
<protein>
    <submittedName>
        <fullName evidence="2">Uncharacterized protein</fullName>
    </submittedName>
</protein>
<gene>
    <name evidence="2" type="ORF">JMJ35_009266</name>
</gene>
<accession>A0AA39UY66</accession>
<feature type="region of interest" description="Disordered" evidence="1">
    <location>
        <begin position="60"/>
        <end position="163"/>
    </location>
</feature>
<evidence type="ECO:0000313" key="2">
    <source>
        <dbReference type="EMBL" id="KAK0508182.1"/>
    </source>
</evidence>
<feature type="compositionally biased region" description="Polar residues" evidence="1">
    <location>
        <begin position="102"/>
        <end position="113"/>
    </location>
</feature>
<organism evidence="2 3">
    <name type="scientific">Cladonia borealis</name>
    <dbReference type="NCBI Taxonomy" id="184061"/>
    <lineage>
        <taxon>Eukaryota</taxon>
        <taxon>Fungi</taxon>
        <taxon>Dikarya</taxon>
        <taxon>Ascomycota</taxon>
        <taxon>Pezizomycotina</taxon>
        <taxon>Lecanoromycetes</taxon>
        <taxon>OSLEUM clade</taxon>
        <taxon>Lecanoromycetidae</taxon>
        <taxon>Lecanorales</taxon>
        <taxon>Lecanorineae</taxon>
        <taxon>Cladoniaceae</taxon>
        <taxon>Cladonia</taxon>
    </lineage>
</organism>
<name>A0AA39UY66_9LECA</name>
<feature type="compositionally biased region" description="Low complexity" evidence="1">
    <location>
        <begin position="72"/>
        <end position="87"/>
    </location>
</feature>
<proteinExistence type="predicted"/>
<evidence type="ECO:0000256" key="1">
    <source>
        <dbReference type="SAM" id="MobiDB-lite"/>
    </source>
</evidence>
<dbReference type="EMBL" id="JAFEKC020000021">
    <property type="protein sequence ID" value="KAK0508182.1"/>
    <property type="molecule type" value="Genomic_DNA"/>
</dbReference>
<reference evidence="2" key="1">
    <citation type="submission" date="2023-03" db="EMBL/GenBank/DDBJ databases">
        <title>Complete genome of Cladonia borealis.</title>
        <authorList>
            <person name="Park H."/>
        </authorList>
    </citation>
    <scope>NUCLEOTIDE SEQUENCE</scope>
    <source>
        <strain evidence="2">ANT050790</strain>
    </source>
</reference>
<dbReference type="AlphaFoldDB" id="A0AA39UY66"/>
<feature type="compositionally biased region" description="Acidic residues" evidence="1">
    <location>
        <begin position="140"/>
        <end position="150"/>
    </location>
</feature>